<dbReference type="EMBL" id="ABCK01000076">
    <property type="protein sequence ID" value="EDM24656.1"/>
    <property type="molecule type" value="Genomic_DNA"/>
</dbReference>
<evidence type="ECO:0000313" key="1">
    <source>
        <dbReference type="EMBL" id="EDM24656.1"/>
    </source>
</evidence>
<protein>
    <submittedName>
        <fullName evidence="1">Uncharacterized protein</fullName>
    </submittedName>
</protein>
<dbReference type="AlphaFoldDB" id="A6DUM7"/>
<gene>
    <name evidence="1" type="ORF">LNTAR_15027</name>
</gene>
<proteinExistence type="predicted"/>
<name>A6DUM7_9BACT</name>
<feature type="non-terminal residue" evidence="1">
    <location>
        <position position="230"/>
    </location>
</feature>
<dbReference type="Proteomes" id="UP000004947">
    <property type="component" value="Unassembled WGS sequence"/>
</dbReference>
<comment type="caution">
    <text evidence="1">The sequence shown here is derived from an EMBL/GenBank/DDBJ whole genome shotgun (WGS) entry which is preliminary data.</text>
</comment>
<reference evidence="1 2" key="1">
    <citation type="journal article" date="2010" name="J. Bacteriol.">
        <title>Genome sequence of Lentisphaera araneosa HTCC2155T, the type species of the order Lentisphaerales in the phylum Lentisphaerae.</title>
        <authorList>
            <person name="Thrash J.C."/>
            <person name="Cho J.C."/>
            <person name="Vergin K.L."/>
            <person name="Morris R.M."/>
            <person name="Giovannoni S.J."/>
        </authorList>
    </citation>
    <scope>NUCLEOTIDE SEQUENCE [LARGE SCALE GENOMIC DNA]</scope>
    <source>
        <strain evidence="1 2">HTCC2155</strain>
    </source>
</reference>
<accession>A6DUM7</accession>
<organism evidence="1 2">
    <name type="scientific">Lentisphaera araneosa HTCC2155</name>
    <dbReference type="NCBI Taxonomy" id="313628"/>
    <lineage>
        <taxon>Bacteria</taxon>
        <taxon>Pseudomonadati</taxon>
        <taxon>Lentisphaerota</taxon>
        <taxon>Lentisphaeria</taxon>
        <taxon>Lentisphaerales</taxon>
        <taxon>Lentisphaeraceae</taxon>
        <taxon>Lentisphaera</taxon>
    </lineage>
</organism>
<evidence type="ECO:0000313" key="2">
    <source>
        <dbReference type="Proteomes" id="UP000004947"/>
    </source>
</evidence>
<sequence>MAFSFFSCLSIPNTRTYELYQKDGYICINIQAVPDPEYDSIHSLYIECFVHHSGNKYLEEFSLDELLDKTGLNEQERLQLLWDSLGNRTHLRLIKIECLDDLYPKGWSLRMHGSILPHEEGQYDEDFLTNTYPQNSPPFENDIHLSFIETDKGIELIIDNQSDQSFSFIKDEVFYSGATFLKTSKHDAAYYNLVNPLGHVLRVYPEDSKIDVGPGNKEQLVFFSKEILLK</sequence>
<keyword evidence="2" id="KW-1185">Reference proteome</keyword>